<gene>
    <name evidence="2" type="ORF">Sfulv_01590</name>
</gene>
<accession>A0A7J0BYN9</accession>
<comment type="caution">
    <text evidence="2">The sequence shown here is derived from an EMBL/GenBank/DDBJ whole genome shotgun (WGS) entry which is preliminary data.</text>
</comment>
<evidence type="ECO:0000256" key="1">
    <source>
        <dbReference type="SAM" id="MobiDB-lite"/>
    </source>
</evidence>
<organism evidence="2 3">
    <name type="scientific">Streptomyces fulvorobeus</name>
    <dbReference type="NCBI Taxonomy" id="284028"/>
    <lineage>
        <taxon>Bacteria</taxon>
        <taxon>Bacillati</taxon>
        <taxon>Actinomycetota</taxon>
        <taxon>Actinomycetes</taxon>
        <taxon>Kitasatosporales</taxon>
        <taxon>Streptomycetaceae</taxon>
        <taxon>Streptomyces</taxon>
    </lineage>
</organism>
<dbReference type="Proteomes" id="UP000498980">
    <property type="component" value="Unassembled WGS sequence"/>
</dbReference>
<feature type="region of interest" description="Disordered" evidence="1">
    <location>
        <begin position="27"/>
        <end position="127"/>
    </location>
</feature>
<reference evidence="2 3" key="1">
    <citation type="submission" date="2020-05" db="EMBL/GenBank/DDBJ databases">
        <title>Whole genome shotgun sequence of Streptomyces fulvorobeus NBRC 15897.</title>
        <authorList>
            <person name="Komaki H."/>
            <person name="Tamura T."/>
        </authorList>
    </citation>
    <scope>NUCLEOTIDE SEQUENCE [LARGE SCALE GENOMIC DNA]</scope>
    <source>
        <strain evidence="2 3">NBRC 15897</strain>
    </source>
</reference>
<name>A0A7J0BYN9_9ACTN</name>
<dbReference type="EMBL" id="BLWC01000001">
    <property type="protein sequence ID" value="GFM95348.1"/>
    <property type="molecule type" value="Genomic_DNA"/>
</dbReference>
<proteinExistence type="predicted"/>
<sequence length="127" mass="13502">MAAPREWSCVLPYVAATIGETGRCPPVGVRSGERTMSVVSDEPAVLTPAEPRTRHGEAAGPRTRLPRPPGEVPGVPGTRHTVPPVVQDTRCVLRRSVPPDPGPSPERSVPMRSAEPFGSVFAHSPSR</sequence>
<protein>
    <submittedName>
        <fullName evidence="2">Uncharacterized protein</fullName>
    </submittedName>
</protein>
<keyword evidence="3" id="KW-1185">Reference proteome</keyword>
<dbReference type="AlphaFoldDB" id="A0A7J0BYN9"/>
<evidence type="ECO:0000313" key="2">
    <source>
        <dbReference type="EMBL" id="GFM95348.1"/>
    </source>
</evidence>
<evidence type="ECO:0000313" key="3">
    <source>
        <dbReference type="Proteomes" id="UP000498980"/>
    </source>
</evidence>